<evidence type="ECO:0000259" key="1">
    <source>
        <dbReference type="Pfam" id="PF02538"/>
    </source>
</evidence>
<dbReference type="PANTHER" id="PTHR11365">
    <property type="entry name" value="5-OXOPROLINASE RELATED"/>
    <property type="match status" value="1"/>
</dbReference>
<evidence type="ECO:0000313" key="3">
    <source>
        <dbReference type="Proteomes" id="UP001315967"/>
    </source>
</evidence>
<proteinExistence type="predicted"/>
<keyword evidence="3" id="KW-1185">Reference proteome</keyword>
<organism evidence="2 3">
    <name type="scientific">Fundicoccus culcitae</name>
    <dbReference type="NCBI Taxonomy" id="2969821"/>
    <lineage>
        <taxon>Bacteria</taxon>
        <taxon>Bacillati</taxon>
        <taxon>Bacillota</taxon>
        <taxon>Bacilli</taxon>
        <taxon>Lactobacillales</taxon>
        <taxon>Aerococcaceae</taxon>
        <taxon>Fundicoccus</taxon>
    </lineage>
</organism>
<dbReference type="InterPro" id="IPR003692">
    <property type="entry name" value="Hydantoinase_B"/>
</dbReference>
<gene>
    <name evidence="2" type="ORF">NRE15_10425</name>
</gene>
<dbReference type="RefSeq" id="WP_313792814.1">
    <property type="nucleotide sequence ID" value="NZ_CP102453.1"/>
</dbReference>
<dbReference type="Pfam" id="PF02538">
    <property type="entry name" value="Hydantoinase_B"/>
    <property type="match status" value="1"/>
</dbReference>
<feature type="domain" description="Hydantoinase B/oxoprolinase" evidence="1">
    <location>
        <begin position="8"/>
        <end position="532"/>
    </location>
</feature>
<dbReference type="Proteomes" id="UP001315967">
    <property type="component" value="Chromosome"/>
</dbReference>
<name>A0ABY5P4H7_9LACT</name>
<dbReference type="EMBL" id="CP102453">
    <property type="protein sequence ID" value="UUX33313.1"/>
    <property type="molecule type" value="Genomic_DNA"/>
</dbReference>
<dbReference type="PANTHER" id="PTHR11365:SF23">
    <property type="entry name" value="HYPOTHETICAL 5-OXOPROLINASE (EUROFUNG)-RELATED"/>
    <property type="match status" value="1"/>
</dbReference>
<protein>
    <submittedName>
        <fullName evidence="2">Hydantoinase B/oxoprolinase family protein</fullName>
    </submittedName>
</protein>
<evidence type="ECO:0000313" key="2">
    <source>
        <dbReference type="EMBL" id="UUX33313.1"/>
    </source>
</evidence>
<accession>A0ABY5P4H7</accession>
<dbReference type="InterPro" id="IPR045079">
    <property type="entry name" value="Oxoprolinase-like"/>
</dbReference>
<reference evidence="2 3" key="1">
    <citation type="submission" date="2022-08" db="EMBL/GenBank/DDBJ databases">
        <title>Aerococcaceae sp. nov isolated from spoiled eye mask.</title>
        <authorList>
            <person name="Zhou G."/>
            <person name="Xie X.-B."/>
            <person name="Shi Q.-S."/>
            <person name="Wang Y.-S."/>
            <person name="Wen X."/>
            <person name="Peng H."/>
            <person name="Yang X.-J."/>
            <person name="Tao H.-B."/>
            <person name="Huang X.-M."/>
        </authorList>
    </citation>
    <scope>NUCLEOTIDE SEQUENCE [LARGE SCALE GENOMIC DNA]</scope>
    <source>
        <strain evidence="3">DM20194951</strain>
    </source>
</reference>
<sequence>MTKTTPTDPFTLEIIKNALHSIGDEMFVTTARTSMSTIIYETLDYASGLLDAQGNLLTQGNGITGFIGMLTFMVKETLAKFPGDTLKEGDLIIINDPYQGGGSHLSDVGLVLPIFYHNKLIGFAANKAHWTEVGGKDPGSFTNNSTDIYQEGLQFSCIKLFNQGVINDAVVDIIRSNVRFPDQSIGDMWAQIAGLRIGEKRLIELHQKYSSATMEEAINNLLDHGESLARQAIKDLPNGTYTAHEYIDSDGLGHGPFLVQVNITIDDQDVTFDFSGTADQVPGPINLTASGLEAAVRAMFLSITVPDEDVNDGIFRPMKIVTQPKTIVSAERPVPVSNYFITFLEVVNIIQKALVDVLPHRLIAGHYAAVSSVVLGGTHPDSGQSFMLVEPTTGGWGAAIDNDGQSGQFCYGNGETYNVPVEVAETRYGILVEEYALRTDDTAAGAGKYIGGRGTVRSYRALNDLQSVTVTFGHHLSKPWGVDGGFEGNSNDAYIQRANGDVYGPFGMENHTLNTNDVVILKTGTGGGNGNPHQRPAEQVALDVKNGYYSVKVAAETFGVQVDPDTFDFEELAVRKG</sequence>